<name>A0ABW0Q208_9HYPH</name>
<dbReference type="SUPFAM" id="SSF50090">
    <property type="entry name" value="Electron transport accessory proteins"/>
    <property type="match status" value="1"/>
</dbReference>
<evidence type="ECO:0000313" key="2">
    <source>
        <dbReference type="EMBL" id="MFC5518911.1"/>
    </source>
</evidence>
<reference evidence="3" key="1">
    <citation type="journal article" date="2019" name="Int. J. Syst. Evol. Microbiol.">
        <title>The Global Catalogue of Microorganisms (GCM) 10K type strain sequencing project: providing services to taxonomists for standard genome sequencing and annotation.</title>
        <authorList>
            <consortium name="The Broad Institute Genomics Platform"/>
            <consortium name="The Broad Institute Genome Sequencing Center for Infectious Disease"/>
            <person name="Wu L."/>
            <person name="Ma J."/>
        </authorList>
    </citation>
    <scope>NUCLEOTIDE SEQUENCE [LARGE SCALE GENOMIC DNA]</scope>
    <source>
        <strain evidence="3">KACC 12633</strain>
    </source>
</reference>
<dbReference type="InterPro" id="IPR008990">
    <property type="entry name" value="Elect_transpt_acc-like_dom_sf"/>
</dbReference>
<protein>
    <submittedName>
        <fullName evidence="2">Nitrile hydratase accessory protein</fullName>
    </submittedName>
</protein>
<dbReference type="InterPro" id="IPR049054">
    <property type="entry name" value="CN_hydtase_beta-like_N"/>
</dbReference>
<comment type="caution">
    <text evidence="2">The sequence shown here is derived from an EMBL/GenBank/DDBJ whole genome shotgun (WGS) entry which is preliminary data.</text>
</comment>
<dbReference type="Pfam" id="PF21006">
    <property type="entry name" value="NHase_beta_N"/>
    <property type="match status" value="1"/>
</dbReference>
<proteinExistence type="predicted"/>
<evidence type="ECO:0000259" key="1">
    <source>
        <dbReference type="Pfam" id="PF21006"/>
    </source>
</evidence>
<dbReference type="RefSeq" id="WP_266346350.1">
    <property type="nucleotide sequence ID" value="NZ_JAPKNH010000016.1"/>
</dbReference>
<dbReference type="InterPro" id="IPR042262">
    <property type="entry name" value="CN_hydtase_beta_C"/>
</dbReference>
<accession>A0ABW0Q208</accession>
<dbReference type="EMBL" id="JBHSML010000030">
    <property type="protein sequence ID" value="MFC5518911.1"/>
    <property type="molecule type" value="Genomic_DNA"/>
</dbReference>
<keyword evidence="3" id="KW-1185">Reference proteome</keyword>
<dbReference type="Gene3D" id="1.10.472.20">
    <property type="entry name" value="Nitrile hydratase, beta subunit"/>
    <property type="match status" value="1"/>
</dbReference>
<organism evidence="2 3">
    <name type="scientific">Kaistia terrae</name>
    <dbReference type="NCBI Taxonomy" id="537017"/>
    <lineage>
        <taxon>Bacteria</taxon>
        <taxon>Pseudomonadati</taxon>
        <taxon>Pseudomonadota</taxon>
        <taxon>Alphaproteobacteria</taxon>
        <taxon>Hyphomicrobiales</taxon>
        <taxon>Kaistiaceae</taxon>
        <taxon>Kaistia</taxon>
    </lineage>
</organism>
<gene>
    <name evidence="2" type="ORF">ACFPP9_24315</name>
</gene>
<feature type="domain" description="Nitrile hydratase beta subunit-like N-terminal" evidence="1">
    <location>
        <begin position="24"/>
        <end position="106"/>
    </location>
</feature>
<dbReference type="InterPro" id="IPR023808">
    <property type="entry name" value="Nitrile_Hydratase_acc_put"/>
</dbReference>
<dbReference type="Proteomes" id="UP001596150">
    <property type="component" value="Unassembled WGS sequence"/>
</dbReference>
<evidence type="ECO:0000313" key="3">
    <source>
        <dbReference type="Proteomes" id="UP001596150"/>
    </source>
</evidence>
<dbReference type="NCBIfam" id="TIGR03889">
    <property type="entry name" value="nitrile_acc"/>
    <property type="match status" value="1"/>
</dbReference>
<sequence>MTSANLTELPEEEIARGTLRDEGGPIFWEPWEAQAFAIKKLLCQKGLFSEVEWSAVLGEEIRRAQDAQDPDKGDTYYQHWVTALERIVGDKTIATADALKRCRMAWDAAARRTPHGKPIELPKDWASGLALS</sequence>